<dbReference type="GeneID" id="105047513"/>
<evidence type="ECO:0000256" key="3">
    <source>
        <dbReference type="ARBA" id="ARBA00010858"/>
    </source>
</evidence>
<keyword evidence="4" id="KW-0551">Lipid droplet</keyword>
<dbReference type="PANTHER" id="PTHR33203:SF4">
    <property type="entry name" value="F27J15.22"/>
    <property type="match status" value="1"/>
</dbReference>
<accession>A0A6I9RKR8</accession>
<comment type="similarity">
    <text evidence="3">Belongs to the oleosin family.</text>
</comment>
<dbReference type="GO" id="GO:0048608">
    <property type="term" value="P:reproductive structure development"/>
    <property type="evidence" value="ECO:0007669"/>
    <property type="project" value="UniProtKB-ARBA"/>
</dbReference>
<evidence type="ECO:0000313" key="9">
    <source>
        <dbReference type="Proteomes" id="UP000504607"/>
    </source>
</evidence>
<sequence>MADRHPGAGPRAQRPASGHALLRRLQDRAPTSTQVVGFLTLVISGGILLLLTGLTLTGTVAGLVFFGPIILLTSPIWFPVAAVVFLAIAGFLSFCGFGVAVVAGATWLYRYFSGRHPLGSDRVDYARSRVADTASHMKDYAREYGGYLHSRLKDAAPGA</sequence>
<keyword evidence="7 8" id="KW-0472">Membrane</keyword>
<feature type="transmembrane region" description="Helical" evidence="8">
    <location>
        <begin position="38"/>
        <end position="70"/>
    </location>
</feature>
<keyword evidence="9" id="KW-1185">Reference proteome</keyword>
<proteinExistence type="inferred from homology"/>
<evidence type="ECO:0000256" key="5">
    <source>
        <dbReference type="ARBA" id="ARBA00022692"/>
    </source>
</evidence>
<dbReference type="AlphaFoldDB" id="A0A6I9RKR8"/>
<dbReference type="FunCoup" id="A0A6I9RKR8">
    <property type="interactions" value="1998"/>
</dbReference>
<dbReference type="GO" id="GO:0009791">
    <property type="term" value="P:post-embryonic development"/>
    <property type="evidence" value="ECO:0007669"/>
    <property type="project" value="UniProtKB-ARBA"/>
</dbReference>
<dbReference type="RefSeq" id="XP_010924760.1">
    <property type="nucleotide sequence ID" value="XM_010926458.3"/>
</dbReference>
<comment type="subcellular location">
    <subcellularLocation>
        <location evidence="2">Lipid droplet</location>
    </subcellularLocation>
    <subcellularLocation>
        <location evidence="1">Membrane</location>
        <topology evidence="1">Multi-pass membrane protein</topology>
    </subcellularLocation>
</comment>
<dbReference type="PANTHER" id="PTHR33203">
    <property type="entry name" value="OLEOSIN"/>
    <property type="match status" value="1"/>
</dbReference>
<evidence type="ECO:0000256" key="4">
    <source>
        <dbReference type="ARBA" id="ARBA00022677"/>
    </source>
</evidence>
<keyword evidence="6 8" id="KW-1133">Transmembrane helix</keyword>
<dbReference type="GO" id="GO:0012511">
    <property type="term" value="C:monolayer-surrounded lipid storage body"/>
    <property type="evidence" value="ECO:0007669"/>
    <property type="project" value="InterPro"/>
</dbReference>
<dbReference type="GO" id="GO:0019915">
    <property type="term" value="P:lipid storage"/>
    <property type="evidence" value="ECO:0007669"/>
    <property type="project" value="TreeGrafter"/>
</dbReference>
<keyword evidence="5 8" id="KW-0812">Transmembrane</keyword>
<organism evidence="9 10">
    <name type="scientific">Elaeis guineensis var. tenera</name>
    <name type="common">Oil palm</name>
    <dbReference type="NCBI Taxonomy" id="51953"/>
    <lineage>
        <taxon>Eukaryota</taxon>
        <taxon>Viridiplantae</taxon>
        <taxon>Streptophyta</taxon>
        <taxon>Embryophyta</taxon>
        <taxon>Tracheophyta</taxon>
        <taxon>Spermatophyta</taxon>
        <taxon>Magnoliopsida</taxon>
        <taxon>Liliopsida</taxon>
        <taxon>Arecaceae</taxon>
        <taxon>Arecoideae</taxon>
        <taxon>Cocoseae</taxon>
        <taxon>Elaeidinae</taxon>
        <taxon>Elaeis</taxon>
    </lineage>
</organism>
<dbReference type="Proteomes" id="UP000504607">
    <property type="component" value="Chromosome 1"/>
</dbReference>
<evidence type="ECO:0000256" key="1">
    <source>
        <dbReference type="ARBA" id="ARBA00004141"/>
    </source>
</evidence>
<dbReference type="GO" id="GO:0016020">
    <property type="term" value="C:membrane"/>
    <property type="evidence" value="ECO:0007669"/>
    <property type="project" value="UniProtKB-SubCell"/>
</dbReference>
<evidence type="ECO:0000313" key="10">
    <source>
        <dbReference type="RefSeq" id="XP_010924760.1"/>
    </source>
</evidence>
<protein>
    <submittedName>
        <fullName evidence="10">Oleosin 1</fullName>
    </submittedName>
</protein>
<dbReference type="Pfam" id="PF01277">
    <property type="entry name" value="Oleosin"/>
    <property type="match status" value="1"/>
</dbReference>
<dbReference type="InParanoid" id="A0A6I9RKR8"/>
<dbReference type="KEGG" id="egu:105047513"/>
<evidence type="ECO:0000256" key="6">
    <source>
        <dbReference type="ARBA" id="ARBA00022989"/>
    </source>
</evidence>
<evidence type="ECO:0000256" key="2">
    <source>
        <dbReference type="ARBA" id="ARBA00004502"/>
    </source>
</evidence>
<evidence type="ECO:0000256" key="7">
    <source>
        <dbReference type="ARBA" id="ARBA00023136"/>
    </source>
</evidence>
<name>A0A6I9RKR8_ELAGV</name>
<feature type="transmembrane region" description="Helical" evidence="8">
    <location>
        <begin position="76"/>
        <end position="109"/>
    </location>
</feature>
<reference evidence="10" key="1">
    <citation type="submission" date="2025-08" db="UniProtKB">
        <authorList>
            <consortium name="RefSeq"/>
        </authorList>
    </citation>
    <scope>IDENTIFICATION</scope>
</reference>
<gene>
    <name evidence="10" type="primary">LOC105047513</name>
</gene>
<dbReference type="InterPro" id="IPR000136">
    <property type="entry name" value="Oleosin"/>
</dbReference>
<dbReference type="OrthoDB" id="2016943at2759"/>
<evidence type="ECO:0000256" key="8">
    <source>
        <dbReference type="SAM" id="Phobius"/>
    </source>
</evidence>